<accession>A0AAU7V1B2</accession>
<evidence type="ECO:0000313" key="1">
    <source>
        <dbReference type="EMBL" id="XBW05804.1"/>
    </source>
</evidence>
<sequence>MAESIEILIKALGDLRRPPSGRHDLGEALRAVTTAVAVTIAGVECADIVLIGKDTFEAHGVASSSSRELGRIQRDAGGPCIDAAGVTSVVYSSDLRSERRWPQFTEEALLVGVGSVLSFQLTPEPISPVR</sequence>
<name>A0AAU7V1B2_9NOCA</name>
<dbReference type="KEGG" id="rhox:RBB84_07780"/>
<proteinExistence type="predicted"/>
<protein>
    <submittedName>
        <fullName evidence="1">Uncharacterized protein</fullName>
    </submittedName>
</protein>
<reference evidence="1" key="1">
    <citation type="submission" date="2023-08" db="EMBL/GenBank/DDBJ databases">
        <title>The novel hydrolase IpcH responsible for the initial isoprocarb degradation step in Rhodococcus sp. D-6.</title>
        <authorList>
            <person name="Zhu Q."/>
        </authorList>
    </citation>
    <scope>NUCLEOTIDE SEQUENCE</scope>
    <source>
        <strain evidence="1">D-6</strain>
    </source>
</reference>
<dbReference type="RefSeq" id="WP_231911944.1">
    <property type="nucleotide sequence ID" value="NZ_CP132970.1"/>
</dbReference>
<organism evidence="1">
    <name type="scientific">Rhodococcus sp. D-6</name>
    <dbReference type="NCBI Taxonomy" id="1387842"/>
    <lineage>
        <taxon>Bacteria</taxon>
        <taxon>Bacillati</taxon>
        <taxon>Actinomycetota</taxon>
        <taxon>Actinomycetes</taxon>
        <taxon>Mycobacteriales</taxon>
        <taxon>Nocardiaceae</taxon>
        <taxon>Rhodococcus</taxon>
    </lineage>
</organism>
<dbReference type="AlphaFoldDB" id="A0AAU7V1B2"/>
<dbReference type="EMBL" id="CP132970">
    <property type="protein sequence ID" value="XBW05804.1"/>
    <property type="molecule type" value="Genomic_DNA"/>
</dbReference>
<gene>
    <name evidence="1" type="ORF">RBB84_07780</name>
</gene>